<dbReference type="AlphaFoldDB" id="A0A1I7DD48"/>
<dbReference type="OrthoDB" id="826458at2"/>
<evidence type="ECO:0000313" key="2">
    <source>
        <dbReference type="Proteomes" id="UP000199673"/>
    </source>
</evidence>
<keyword evidence="2" id="KW-1185">Reference proteome</keyword>
<dbReference type="InterPro" id="IPR045944">
    <property type="entry name" value="DUF6364"/>
</dbReference>
<dbReference type="Proteomes" id="UP000199673">
    <property type="component" value="Unassembled WGS sequence"/>
</dbReference>
<protein>
    <submittedName>
        <fullName evidence="1">Uncharacterized protein</fullName>
    </submittedName>
</protein>
<dbReference type="EMBL" id="FPBF01000006">
    <property type="protein sequence ID" value="SFU09663.1"/>
    <property type="molecule type" value="Genomic_DNA"/>
</dbReference>
<proteinExistence type="predicted"/>
<name>A0A1I7DD48_9BACT</name>
<accession>A0A1I7DD48</accession>
<reference evidence="2" key="1">
    <citation type="submission" date="2016-10" db="EMBL/GenBank/DDBJ databases">
        <authorList>
            <person name="Varghese N."/>
            <person name="Submissions S."/>
        </authorList>
    </citation>
    <scope>NUCLEOTIDE SEQUENCE [LARGE SCALE GENOMIC DNA]</scope>
    <source>
        <strain evidence="2">DSM 23445</strain>
    </source>
</reference>
<dbReference type="Pfam" id="PF19891">
    <property type="entry name" value="DUF6364"/>
    <property type="match status" value="1"/>
</dbReference>
<dbReference type="STRING" id="305507.SAMN04489724_3918"/>
<dbReference type="RefSeq" id="WP_091696537.1">
    <property type="nucleotide sequence ID" value="NZ_FPBF01000006.1"/>
</dbReference>
<gene>
    <name evidence="1" type="ORF">SAMN04489724_3918</name>
</gene>
<evidence type="ECO:0000313" key="1">
    <source>
        <dbReference type="EMBL" id="SFU09663.1"/>
    </source>
</evidence>
<sequence length="85" mass="9975">MKTKLTLTVEKEIVEKAKLKAASRGISLSKMFEEIFEKENPEVEKTPEQFAAARFLERLKREAPIKALEKSDKELIREHRNKKYV</sequence>
<organism evidence="1 2">
    <name type="scientific">Algoriphagus locisalis</name>
    <dbReference type="NCBI Taxonomy" id="305507"/>
    <lineage>
        <taxon>Bacteria</taxon>
        <taxon>Pseudomonadati</taxon>
        <taxon>Bacteroidota</taxon>
        <taxon>Cytophagia</taxon>
        <taxon>Cytophagales</taxon>
        <taxon>Cyclobacteriaceae</taxon>
        <taxon>Algoriphagus</taxon>
    </lineage>
</organism>